<dbReference type="PIRSF" id="PIRSF021774">
    <property type="entry name" value="UCP021774"/>
    <property type="match status" value="1"/>
</dbReference>
<protein>
    <submittedName>
        <fullName evidence="2">Hypothetical conserved protein</fullName>
    </submittedName>
</protein>
<dbReference type="InterPro" id="IPR016796">
    <property type="entry name" value="UCP021774"/>
</dbReference>
<dbReference type="SUPFAM" id="SSF103247">
    <property type="entry name" value="TT1751-like"/>
    <property type="match status" value="1"/>
</dbReference>
<sequence length="133" mass="14245">MSSFVYVVETGKSFQEAVIAVRKAAEAHKWGILGDYDFSEILAAKGFPQAEHVKSLDICAPAHANALMGAERLTGLCMPCSVLVFTEKGKTKIAAMRPGAVMPQLFPEVLAKVGDLPKKIDSEIQAILDAAAR</sequence>
<proteinExistence type="predicted"/>
<evidence type="ECO:0000313" key="2">
    <source>
        <dbReference type="EMBL" id="BAL59431.1"/>
    </source>
</evidence>
<gene>
    <name evidence="2" type="ORF">HGMM_OP4C067</name>
</gene>
<dbReference type="AlphaFoldDB" id="H5SV02"/>
<organism evidence="2">
    <name type="scientific">Acetithermum autotrophicum</name>
    <dbReference type="NCBI Taxonomy" id="1446466"/>
    <lineage>
        <taxon>Bacteria</taxon>
        <taxon>Candidatus Bipolaricaulota</taxon>
        <taxon>Candidatus Acetithermum</taxon>
    </lineage>
</organism>
<evidence type="ECO:0000259" key="1">
    <source>
        <dbReference type="Pfam" id="PF03625"/>
    </source>
</evidence>
<feature type="domain" description="DUF302" evidence="1">
    <location>
        <begin position="37"/>
        <end position="98"/>
    </location>
</feature>
<reference evidence="2" key="1">
    <citation type="journal article" date="2005" name="Environ. Microbiol.">
        <title>Genetic and functional properties of uncultivated thermophilic crenarchaeotes from a subsurface gold mine as revealed by analysis of genome fragments.</title>
        <authorList>
            <person name="Nunoura T."/>
            <person name="Hirayama H."/>
            <person name="Takami H."/>
            <person name="Oida H."/>
            <person name="Nishi S."/>
            <person name="Shimamura S."/>
            <person name="Suzuki Y."/>
            <person name="Inagaki F."/>
            <person name="Takai K."/>
            <person name="Nealson K.H."/>
            <person name="Horikoshi K."/>
        </authorList>
    </citation>
    <scope>NUCLEOTIDE SEQUENCE</scope>
</reference>
<dbReference type="InterPro" id="IPR035923">
    <property type="entry name" value="TT1751-like_sf"/>
</dbReference>
<reference evidence="2" key="2">
    <citation type="journal article" date="2012" name="PLoS ONE">
        <title>A Deeply Branching Thermophilic Bacterium with an Ancient Acetyl-CoA Pathway Dominates a Subsurface Ecosystem.</title>
        <authorList>
            <person name="Takami H."/>
            <person name="Noguchi H."/>
            <person name="Takaki Y."/>
            <person name="Uchiyama I."/>
            <person name="Toyoda A."/>
            <person name="Nishi S."/>
            <person name="Chee G.-J."/>
            <person name="Arai W."/>
            <person name="Nunoura T."/>
            <person name="Itoh T."/>
            <person name="Hattori M."/>
            <person name="Takai K."/>
        </authorList>
    </citation>
    <scope>NUCLEOTIDE SEQUENCE</scope>
</reference>
<dbReference type="Gene3D" id="3.30.310.70">
    <property type="entry name" value="TT1751-like domain"/>
    <property type="match status" value="1"/>
</dbReference>
<accession>H5SV02</accession>
<dbReference type="PANTHER" id="PTHR38342:SF1">
    <property type="entry name" value="SLR5037 PROTEIN"/>
    <property type="match status" value="1"/>
</dbReference>
<dbReference type="CDD" id="cd14797">
    <property type="entry name" value="DUF302"/>
    <property type="match status" value="1"/>
</dbReference>
<dbReference type="EMBL" id="AP011803">
    <property type="protein sequence ID" value="BAL59431.1"/>
    <property type="molecule type" value="Genomic_DNA"/>
</dbReference>
<dbReference type="InterPro" id="IPR005180">
    <property type="entry name" value="DUF302"/>
</dbReference>
<dbReference type="PANTHER" id="PTHR38342">
    <property type="entry name" value="SLR5037 PROTEIN"/>
    <property type="match status" value="1"/>
</dbReference>
<name>H5SV02_ACEAU</name>
<dbReference type="Pfam" id="PF03625">
    <property type="entry name" value="DUF302"/>
    <property type="match status" value="1"/>
</dbReference>